<reference evidence="12 13" key="1">
    <citation type="journal article" date="2023" name="Commun. Biol.">
        <title>Genome analysis of Parmales, the sister group of diatoms, reveals the evolutionary specialization of diatoms from phago-mixotrophs to photoautotrophs.</title>
        <authorList>
            <person name="Ban H."/>
            <person name="Sato S."/>
            <person name="Yoshikawa S."/>
            <person name="Yamada K."/>
            <person name="Nakamura Y."/>
            <person name="Ichinomiya M."/>
            <person name="Sato N."/>
            <person name="Blanc-Mathieu R."/>
            <person name="Endo H."/>
            <person name="Kuwata A."/>
            <person name="Ogata H."/>
        </authorList>
    </citation>
    <scope>NUCLEOTIDE SEQUENCE [LARGE SCALE GENOMIC DNA]</scope>
</reference>
<keyword evidence="8 9" id="KW-0472">Membrane</keyword>
<feature type="repeat" description="Solcar" evidence="9">
    <location>
        <begin position="40"/>
        <end position="124"/>
    </location>
</feature>
<dbReference type="Proteomes" id="UP001165060">
    <property type="component" value="Unassembled WGS sequence"/>
</dbReference>
<evidence type="ECO:0000256" key="11">
    <source>
        <dbReference type="SAM" id="SignalP"/>
    </source>
</evidence>
<keyword evidence="6" id="KW-1133">Transmembrane helix</keyword>
<keyword evidence="11" id="KW-0732">Signal</keyword>
<evidence type="ECO:0000313" key="13">
    <source>
        <dbReference type="Proteomes" id="UP001165060"/>
    </source>
</evidence>
<proteinExistence type="inferred from homology"/>
<evidence type="ECO:0008006" key="14">
    <source>
        <dbReference type="Google" id="ProtNLM"/>
    </source>
</evidence>
<dbReference type="Gene3D" id="1.50.40.10">
    <property type="entry name" value="Mitochondrial carrier domain"/>
    <property type="match status" value="1"/>
</dbReference>
<keyword evidence="13" id="KW-1185">Reference proteome</keyword>
<dbReference type="InterPro" id="IPR002067">
    <property type="entry name" value="MCP"/>
</dbReference>
<evidence type="ECO:0000256" key="2">
    <source>
        <dbReference type="ARBA" id="ARBA00022448"/>
    </source>
</evidence>
<dbReference type="PANTHER" id="PTHR45829:SF4">
    <property type="entry name" value="MITOCHONDRIAL CARRIER PROTEIN RIM2"/>
    <property type="match status" value="1"/>
</dbReference>
<evidence type="ECO:0000256" key="8">
    <source>
        <dbReference type="ARBA" id="ARBA00023136"/>
    </source>
</evidence>
<keyword evidence="7" id="KW-0496">Mitochondrion</keyword>
<keyword evidence="2 10" id="KW-0813">Transport</keyword>
<evidence type="ECO:0000313" key="12">
    <source>
        <dbReference type="EMBL" id="GMI39251.1"/>
    </source>
</evidence>
<dbReference type="Pfam" id="PF00153">
    <property type="entry name" value="Mito_carr"/>
    <property type="match status" value="3"/>
</dbReference>
<keyword evidence="5" id="KW-0999">Mitochondrion inner membrane</keyword>
<organism evidence="12 13">
    <name type="scientific">Tetraparma gracilis</name>
    <dbReference type="NCBI Taxonomy" id="2962635"/>
    <lineage>
        <taxon>Eukaryota</taxon>
        <taxon>Sar</taxon>
        <taxon>Stramenopiles</taxon>
        <taxon>Ochrophyta</taxon>
        <taxon>Bolidophyceae</taxon>
        <taxon>Parmales</taxon>
        <taxon>Triparmaceae</taxon>
        <taxon>Tetraparma</taxon>
    </lineage>
</organism>
<evidence type="ECO:0000256" key="1">
    <source>
        <dbReference type="ARBA" id="ARBA00004448"/>
    </source>
</evidence>
<evidence type="ECO:0000256" key="9">
    <source>
        <dbReference type="PROSITE-ProRule" id="PRU00282"/>
    </source>
</evidence>
<gene>
    <name evidence="12" type="ORF">TeGR_g11107</name>
</gene>
<dbReference type="EMBL" id="BRYB01002075">
    <property type="protein sequence ID" value="GMI39251.1"/>
    <property type="molecule type" value="Genomic_DNA"/>
</dbReference>
<dbReference type="InterPro" id="IPR023395">
    <property type="entry name" value="MCP_dom_sf"/>
</dbReference>
<sequence length="324" mass="34456">MLLPLLLPLLLLLLLPPPHLSRAAPPRTKSLSTKSLSPSQSTLLRVFSGGLAGTVSSTLTSPLEVVKTQLQSSAGAARSPAEVARAILKADGAAGFWRGLPPTLVGIIPARSIYFYSYESSKAFLAGRLSVTGTANALAAGLCAGVAANTATNPIWMVKTRMQLLQSAGSARYAGYGDAVRTIFREEGVGGFYRGVTASYWGASEGMIQFVAYERIKAALRARNGGREGTKRELFLAAGASKALATVATYPHEVARTRMREFARGGAFKYEGMFQTLGVIAREEGARGLYAGMGTHVARVVPNSAVMFCVYEIVKEWIDDNQSS</sequence>
<evidence type="ECO:0000256" key="10">
    <source>
        <dbReference type="RuleBase" id="RU000488"/>
    </source>
</evidence>
<comment type="subcellular location">
    <subcellularLocation>
        <location evidence="1">Mitochondrion inner membrane</location>
        <topology evidence="1">Multi-pass membrane protein</topology>
    </subcellularLocation>
</comment>
<evidence type="ECO:0000256" key="7">
    <source>
        <dbReference type="ARBA" id="ARBA00023128"/>
    </source>
</evidence>
<feature type="signal peptide" evidence="11">
    <location>
        <begin position="1"/>
        <end position="23"/>
    </location>
</feature>
<dbReference type="PANTHER" id="PTHR45829">
    <property type="entry name" value="MITOCHONDRIAL CARRIER PROTEIN RIM2"/>
    <property type="match status" value="1"/>
</dbReference>
<evidence type="ECO:0000256" key="3">
    <source>
        <dbReference type="ARBA" id="ARBA00022692"/>
    </source>
</evidence>
<evidence type="ECO:0000256" key="5">
    <source>
        <dbReference type="ARBA" id="ARBA00022792"/>
    </source>
</evidence>
<keyword evidence="3 9" id="KW-0812">Transmembrane</keyword>
<comment type="similarity">
    <text evidence="10">Belongs to the mitochondrial carrier (TC 2.A.29) family.</text>
</comment>
<accession>A0ABQ6N2V5</accession>
<protein>
    <recommendedName>
        <fullName evidence="14">Mitochondrial carrier protein</fullName>
    </recommendedName>
</protein>
<feature type="repeat" description="Solcar" evidence="9">
    <location>
        <begin position="233"/>
        <end position="317"/>
    </location>
</feature>
<evidence type="ECO:0000256" key="4">
    <source>
        <dbReference type="ARBA" id="ARBA00022737"/>
    </source>
</evidence>
<feature type="repeat" description="Solcar" evidence="9">
    <location>
        <begin position="132"/>
        <end position="219"/>
    </location>
</feature>
<comment type="caution">
    <text evidence="12">The sequence shown here is derived from an EMBL/GenBank/DDBJ whole genome shotgun (WGS) entry which is preliminary data.</text>
</comment>
<dbReference type="PRINTS" id="PR00926">
    <property type="entry name" value="MITOCARRIER"/>
</dbReference>
<dbReference type="InterPro" id="IPR049562">
    <property type="entry name" value="SLC25A33/36-like"/>
</dbReference>
<dbReference type="PROSITE" id="PS50920">
    <property type="entry name" value="SOLCAR"/>
    <property type="match status" value="3"/>
</dbReference>
<keyword evidence="4" id="KW-0677">Repeat</keyword>
<name>A0ABQ6N2V5_9STRA</name>
<feature type="chain" id="PRO_5047204968" description="Mitochondrial carrier protein" evidence="11">
    <location>
        <begin position="24"/>
        <end position="324"/>
    </location>
</feature>
<evidence type="ECO:0000256" key="6">
    <source>
        <dbReference type="ARBA" id="ARBA00022989"/>
    </source>
</evidence>
<dbReference type="SUPFAM" id="SSF103506">
    <property type="entry name" value="Mitochondrial carrier"/>
    <property type="match status" value="1"/>
</dbReference>
<dbReference type="InterPro" id="IPR018108">
    <property type="entry name" value="MCP_transmembrane"/>
</dbReference>